<reference evidence="2" key="1">
    <citation type="submission" date="2022-07" db="EMBL/GenBank/DDBJ databases">
        <title>Genome Sequence of Agrocybe chaxingu.</title>
        <authorList>
            <person name="Buettner E."/>
        </authorList>
    </citation>
    <scope>NUCLEOTIDE SEQUENCE</scope>
    <source>
        <strain evidence="2">MP-N11</strain>
    </source>
</reference>
<gene>
    <name evidence="2" type="ORF">NLJ89_g12237</name>
</gene>
<proteinExistence type="predicted"/>
<evidence type="ECO:0000313" key="3">
    <source>
        <dbReference type="Proteomes" id="UP001148786"/>
    </source>
</evidence>
<keyword evidence="3" id="KW-1185">Reference proteome</keyword>
<evidence type="ECO:0000256" key="1">
    <source>
        <dbReference type="SAM" id="MobiDB-lite"/>
    </source>
</evidence>
<dbReference type="EMBL" id="JANKHO010003778">
    <property type="protein sequence ID" value="KAJ3481081.1"/>
    <property type="molecule type" value="Genomic_DNA"/>
</dbReference>
<name>A0A9W8MP95_9AGAR</name>
<evidence type="ECO:0000313" key="2">
    <source>
        <dbReference type="EMBL" id="KAJ3481081.1"/>
    </source>
</evidence>
<sequence length="149" mass="15747">MYDNKPSAAAALATLLSAPPSKDERDALAAIVALDPLSSGHAVDAEERDSATIDDADKEDARAAAAAFDSDNGEDAFDAEQAIAALSGSDGEQYSDEDKADEDRSDDAEGELNDDSDVEMAFEAGALAPRPTRQFTVAFFKDFPDDMLH</sequence>
<comment type="caution">
    <text evidence="2">The sequence shown here is derived from an EMBL/GenBank/DDBJ whole genome shotgun (WGS) entry which is preliminary data.</text>
</comment>
<accession>A0A9W8MP95</accession>
<dbReference type="Proteomes" id="UP001148786">
    <property type="component" value="Unassembled WGS sequence"/>
</dbReference>
<organism evidence="2 3">
    <name type="scientific">Agrocybe chaxingu</name>
    <dbReference type="NCBI Taxonomy" id="84603"/>
    <lineage>
        <taxon>Eukaryota</taxon>
        <taxon>Fungi</taxon>
        <taxon>Dikarya</taxon>
        <taxon>Basidiomycota</taxon>
        <taxon>Agaricomycotina</taxon>
        <taxon>Agaricomycetes</taxon>
        <taxon>Agaricomycetidae</taxon>
        <taxon>Agaricales</taxon>
        <taxon>Agaricineae</taxon>
        <taxon>Strophariaceae</taxon>
        <taxon>Agrocybe</taxon>
    </lineage>
</organism>
<protein>
    <submittedName>
        <fullName evidence="2">Uncharacterized protein</fullName>
    </submittedName>
</protein>
<dbReference type="AlphaFoldDB" id="A0A9W8MP95"/>
<feature type="compositionally biased region" description="Acidic residues" evidence="1">
    <location>
        <begin position="93"/>
        <end position="117"/>
    </location>
</feature>
<feature type="region of interest" description="Disordered" evidence="1">
    <location>
        <begin position="36"/>
        <end position="117"/>
    </location>
</feature>